<comment type="caution">
    <text evidence="1">The sequence shown here is derived from an EMBL/GenBank/DDBJ whole genome shotgun (WGS) entry which is preliminary data.</text>
</comment>
<dbReference type="EMBL" id="SORI01000001">
    <property type="protein sequence ID" value="TDY64964.1"/>
    <property type="molecule type" value="Genomic_DNA"/>
</dbReference>
<protein>
    <submittedName>
        <fullName evidence="1">Uncharacterized protein</fullName>
    </submittedName>
</protein>
<evidence type="ECO:0000313" key="2">
    <source>
        <dbReference type="Proteomes" id="UP000295066"/>
    </source>
</evidence>
<keyword evidence="2" id="KW-1185">Reference proteome</keyword>
<proteinExistence type="predicted"/>
<dbReference type="OrthoDB" id="4129at2"/>
<reference evidence="1 2" key="1">
    <citation type="submission" date="2019-03" db="EMBL/GenBank/DDBJ databases">
        <title>Genomic Encyclopedia of Type Strains, Phase IV (KMG-IV): sequencing the most valuable type-strain genomes for metagenomic binning, comparative biology and taxonomic classification.</title>
        <authorList>
            <person name="Goeker M."/>
        </authorList>
    </citation>
    <scope>NUCLEOTIDE SEQUENCE [LARGE SCALE GENOMIC DNA]</scope>
    <source>
        <strain evidence="1 2">DSM 25964</strain>
    </source>
</reference>
<dbReference type="RefSeq" id="WP_133955261.1">
    <property type="nucleotide sequence ID" value="NZ_SORI01000001.1"/>
</dbReference>
<dbReference type="Proteomes" id="UP000295066">
    <property type="component" value="Unassembled WGS sequence"/>
</dbReference>
<gene>
    <name evidence="1" type="ORF">C8D99_101110</name>
</gene>
<name>A0A4R8MHC1_9BACT</name>
<dbReference type="AlphaFoldDB" id="A0A4R8MHC1"/>
<sequence>MNIRPLFPARFQDFCAPAPRPGEFLLERRFAETYASARGIPLDFDGLLEEIRQWCEASGIGGHGGNVSFTGRADGKEYRGTATRFRDELSILIHAEGEGRRRYRVPGLWSDYSWLVLYQEPLSGEWRSWPGAAKEPSLMERDRTTEEKAREGFEWVCRRQVISRVRLFRGNSLLREYFARPEKSRAGESPGPRQS</sequence>
<organism evidence="1 2">
    <name type="scientific">Aminivibrio pyruvatiphilus</name>
    <dbReference type="NCBI Taxonomy" id="1005740"/>
    <lineage>
        <taxon>Bacteria</taxon>
        <taxon>Thermotogati</taxon>
        <taxon>Synergistota</taxon>
        <taxon>Synergistia</taxon>
        <taxon>Synergistales</taxon>
        <taxon>Aminobacteriaceae</taxon>
        <taxon>Aminivibrio</taxon>
    </lineage>
</organism>
<accession>A0A4R8MHC1</accession>
<evidence type="ECO:0000313" key="1">
    <source>
        <dbReference type="EMBL" id="TDY64964.1"/>
    </source>
</evidence>